<comment type="similarity">
    <text evidence="1">Belongs to the AHA1 family.</text>
</comment>
<proteinExistence type="inferred from homology"/>
<dbReference type="CDD" id="cd07814">
    <property type="entry name" value="SRPBCC_CalC_Aha1-like"/>
    <property type="match status" value="1"/>
</dbReference>
<dbReference type="InterPro" id="IPR023393">
    <property type="entry name" value="START-like_dom_sf"/>
</dbReference>
<dbReference type="AlphaFoldDB" id="A0A521CXV2"/>
<dbReference type="Pfam" id="PF08327">
    <property type="entry name" value="AHSA1"/>
    <property type="match status" value="1"/>
</dbReference>
<dbReference type="InterPro" id="IPR013538">
    <property type="entry name" value="ASHA1/2-like_C"/>
</dbReference>
<dbReference type="RefSeq" id="WP_111377655.1">
    <property type="nucleotide sequence ID" value="NZ_CP043612.1"/>
</dbReference>
<dbReference type="OrthoDB" id="2355173at2"/>
<evidence type="ECO:0000313" key="4">
    <source>
        <dbReference type="Proteomes" id="UP000319267"/>
    </source>
</evidence>
<organism evidence="3 4">
    <name type="scientific">Flavobacterium nitrogenifigens</name>
    <dbReference type="NCBI Taxonomy" id="1617283"/>
    <lineage>
        <taxon>Bacteria</taxon>
        <taxon>Pseudomonadati</taxon>
        <taxon>Bacteroidota</taxon>
        <taxon>Flavobacteriia</taxon>
        <taxon>Flavobacteriales</taxon>
        <taxon>Flavobacteriaceae</taxon>
        <taxon>Flavobacterium</taxon>
    </lineage>
</organism>
<evidence type="ECO:0000259" key="2">
    <source>
        <dbReference type="Pfam" id="PF08327"/>
    </source>
</evidence>
<protein>
    <submittedName>
        <fullName evidence="3">Activator of Hsp90 ATPase homolog 1-like protein</fullName>
    </submittedName>
</protein>
<dbReference type="Proteomes" id="UP000319267">
    <property type="component" value="Unassembled WGS sequence"/>
</dbReference>
<feature type="domain" description="Activator of Hsp90 ATPase homologue 1/2-like C-terminal" evidence="2">
    <location>
        <begin position="11"/>
        <end position="136"/>
    </location>
</feature>
<name>A0A521CXV2_9FLAO</name>
<dbReference type="EMBL" id="FXTQ01000002">
    <property type="protein sequence ID" value="SMO64258.1"/>
    <property type="molecule type" value="Genomic_DNA"/>
</dbReference>
<evidence type="ECO:0000313" key="3">
    <source>
        <dbReference type="EMBL" id="SMO64258.1"/>
    </source>
</evidence>
<gene>
    <name evidence="3" type="ORF">SAMN06265220_102794</name>
</gene>
<reference evidence="3 4" key="1">
    <citation type="submission" date="2017-05" db="EMBL/GenBank/DDBJ databases">
        <authorList>
            <person name="Varghese N."/>
            <person name="Submissions S."/>
        </authorList>
    </citation>
    <scope>NUCLEOTIDE SEQUENCE [LARGE SCALE GENOMIC DNA]</scope>
    <source>
        <strain evidence="3 4">DSM 29982</strain>
    </source>
</reference>
<keyword evidence="4" id="KW-1185">Reference proteome</keyword>
<evidence type="ECO:0000256" key="1">
    <source>
        <dbReference type="ARBA" id="ARBA00006817"/>
    </source>
</evidence>
<dbReference type="Gene3D" id="3.30.530.20">
    <property type="match status" value="1"/>
</dbReference>
<accession>A0A521CXV2</accession>
<dbReference type="SUPFAM" id="SSF55961">
    <property type="entry name" value="Bet v1-like"/>
    <property type="match status" value="1"/>
</dbReference>
<sequence length="139" mass="16194">MATNISTIVLNAQVEKVWNVLTKPELVKQWQYGSDLITDWKIGNEIRFRNEWEGQVFEQWGTVLEIVPNQKIKYSLFFPRPGLEDKPENYFIMTYVLSEENQKTKLEIIQEDNRPGAVQEKPQGEENPILQALKAVVES</sequence>